<dbReference type="RefSeq" id="XP_002115646.1">
    <property type="nucleotide sequence ID" value="XM_002115610.1"/>
</dbReference>
<dbReference type="GeneID" id="6756857"/>
<comment type="subcellular location">
    <subcellularLocation>
        <location evidence="1">Membrane</location>
        <topology evidence="1">Multi-pass membrane protein</topology>
    </subcellularLocation>
</comment>
<dbReference type="Gene3D" id="3.40.50.2300">
    <property type="match status" value="2"/>
</dbReference>
<dbReference type="AlphaFoldDB" id="B3S604"/>
<evidence type="ECO:0000256" key="6">
    <source>
        <dbReference type="ARBA" id="ARBA00023180"/>
    </source>
</evidence>
<evidence type="ECO:0000256" key="2">
    <source>
        <dbReference type="ARBA" id="ARBA00022692"/>
    </source>
</evidence>
<feature type="domain" description="Receptor ligand binding region" evidence="7">
    <location>
        <begin position="9"/>
        <end position="172"/>
    </location>
</feature>
<proteinExistence type="predicted"/>
<protein>
    <recommendedName>
        <fullName evidence="7">Receptor ligand binding region domain-containing protein</fullName>
    </recommendedName>
</protein>
<keyword evidence="6" id="KW-0325">Glycoprotein</keyword>
<dbReference type="PRINTS" id="PR00248">
    <property type="entry name" value="GPCRMGR"/>
</dbReference>
<dbReference type="FunFam" id="3.40.50.2300:FF:000710">
    <property type="entry name" value="Uncharacterized protein"/>
    <property type="match status" value="1"/>
</dbReference>
<dbReference type="InterPro" id="IPR001828">
    <property type="entry name" value="ANF_lig-bd_rcpt"/>
</dbReference>
<dbReference type="Pfam" id="PF01094">
    <property type="entry name" value="ANF_receptor"/>
    <property type="match status" value="1"/>
</dbReference>
<dbReference type="HOGENOM" id="CLU_1559214_0_0_1"/>
<dbReference type="OrthoDB" id="5984008at2759"/>
<organism evidence="8 9">
    <name type="scientific">Trichoplax adhaerens</name>
    <name type="common">Trichoplax reptans</name>
    <dbReference type="NCBI Taxonomy" id="10228"/>
    <lineage>
        <taxon>Eukaryota</taxon>
        <taxon>Metazoa</taxon>
        <taxon>Placozoa</taxon>
        <taxon>Uniplacotomia</taxon>
        <taxon>Trichoplacea</taxon>
        <taxon>Trichoplacidae</taxon>
        <taxon>Trichoplax</taxon>
    </lineage>
</organism>
<name>B3S604_TRIAD</name>
<dbReference type="KEGG" id="tad:TRIADDRAFT_17318"/>
<evidence type="ECO:0000256" key="3">
    <source>
        <dbReference type="ARBA" id="ARBA00022989"/>
    </source>
</evidence>
<keyword evidence="9" id="KW-1185">Reference proteome</keyword>
<dbReference type="FunFam" id="3.40.50.2300:FF:000925">
    <property type="match status" value="1"/>
</dbReference>
<evidence type="ECO:0000259" key="7">
    <source>
        <dbReference type="Pfam" id="PF01094"/>
    </source>
</evidence>
<dbReference type="InterPro" id="IPR050726">
    <property type="entry name" value="mGluR"/>
</dbReference>
<evidence type="ECO:0000256" key="1">
    <source>
        <dbReference type="ARBA" id="ARBA00004141"/>
    </source>
</evidence>
<keyword evidence="5" id="KW-0675">Receptor</keyword>
<sequence length="172" mass="19000">MIYTIDYLINNNPTLLPGIEIGYKILDSCSSRHLAVSSLTSSLVESETVNFLQFGDNGTLISDHTSVSGHVPTIGIVAEKIESITIALASYTSSLYFPQISYNSFSTLLNDRNIFPYFFRTTSPLAVQAQAISDIVSYFNWNWISIVIGGLDTFINVEKILTSAIKSRNICI</sequence>
<dbReference type="SUPFAM" id="SSF53822">
    <property type="entry name" value="Periplasmic binding protein-like I"/>
    <property type="match status" value="1"/>
</dbReference>
<dbReference type="InterPro" id="IPR000337">
    <property type="entry name" value="GPCR_3"/>
</dbReference>
<gene>
    <name evidence="8" type="ORF">TRIADDRAFT_17318</name>
</gene>
<dbReference type="Proteomes" id="UP000009022">
    <property type="component" value="Unassembled WGS sequence"/>
</dbReference>
<dbReference type="PhylomeDB" id="B3S604"/>
<dbReference type="CTD" id="6756857"/>
<evidence type="ECO:0000313" key="9">
    <source>
        <dbReference type="Proteomes" id="UP000009022"/>
    </source>
</evidence>
<evidence type="ECO:0000256" key="4">
    <source>
        <dbReference type="ARBA" id="ARBA00023136"/>
    </source>
</evidence>
<evidence type="ECO:0000256" key="5">
    <source>
        <dbReference type="ARBA" id="ARBA00023170"/>
    </source>
</evidence>
<evidence type="ECO:0000313" key="8">
    <source>
        <dbReference type="EMBL" id="EDV22009.1"/>
    </source>
</evidence>
<dbReference type="InterPro" id="IPR028082">
    <property type="entry name" value="Peripla_BP_I"/>
</dbReference>
<feature type="non-terminal residue" evidence="8">
    <location>
        <position position="172"/>
    </location>
</feature>
<keyword evidence="2" id="KW-0812">Transmembrane</keyword>
<keyword evidence="4" id="KW-0472">Membrane</keyword>
<reference evidence="8 9" key="1">
    <citation type="journal article" date="2008" name="Nature">
        <title>The Trichoplax genome and the nature of placozoans.</title>
        <authorList>
            <person name="Srivastava M."/>
            <person name="Begovic E."/>
            <person name="Chapman J."/>
            <person name="Putnam N.H."/>
            <person name="Hellsten U."/>
            <person name="Kawashima T."/>
            <person name="Kuo A."/>
            <person name="Mitros T."/>
            <person name="Salamov A."/>
            <person name="Carpenter M.L."/>
            <person name="Signorovitch A.Y."/>
            <person name="Moreno M.A."/>
            <person name="Kamm K."/>
            <person name="Grimwood J."/>
            <person name="Schmutz J."/>
            <person name="Shapiro H."/>
            <person name="Grigoriev I.V."/>
            <person name="Buss L.W."/>
            <person name="Schierwater B."/>
            <person name="Dellaporta S.L."/>
            <person name="Rokhsar D.S."/>
        </authorList>
    </citation>
    <scope>NUCLEOTIDE SEQUENCE [LARGE SCALE GENOMIC DNA]</scope>
    <source>
        <strain evidence="8 9">Grell-BS-1999</strain>
    </source>
</reference>
<dbReference type="PANTHER" id="PTHR24060">
    <property type="entry name" value="METABOTROPIC GLUTAMATE RECEPTOR"/>
    <property type="match status" value="1"/>
</dbReference>
<dbReference type="GO" id="GO:0016020">
    <property type="term" value="C:membrane"/>
    <property type="evidence" value="ECO:0007669"/>
    <property type="project" value="UniProtKB-SubCell"/>
</dbReference>
<dbReference type="EMBL" id="DS985251">
    <property type="protein sequence ID" value="EDV22009.1"/>
    <property type="molecule type" value="Genomic_DNA"/>
</dbReference>
<accession>B3S604</accession>
<dbReference type="eggNOG" id="KOG1056">
    <property type="taxonomic scope" value="Eukaryota"/>
</dbReference>
<keyword evidence="3" id="KW-1133">Transmembrane helix</keyword>
<dbReference type="InParanoid" id="B3S604"/>
<dbReference type="GO" id="GO:0004930">
    <property type="term" value="F:G protein-coupled receptor activity"/>
    <property type="evidence" value="ECO:0007669"/>
    <property type="project" value="InterPro"/>
</dbReference>